<dbReference type="GO" id="GO:0005886">
    <property type="term" value="C:plasma membrane"/>
    <property type="evidence" value="ECO:0000318"/>
    <property type="project" value="GO_Central"/>
</dbReference>
<accession>A0A061GAS6</accession>
<keyword evidence="2" id="KW-0433">Leucine-rich repeat</keyword>
<sequence length="908" mass="99553">MTFYRGYFFESAHHTGGTRDILSPRELSEKLAFANSTNNSHLRGHHLVPRLRLSLSLSTFSSTTQIELSPLFRQLWDPRSCRSVLLSLASAAAPLSLFLRSVLLPLASAVNPGVNLQILPPSRLRLRNFGAVHCFVSSHGRCGCRCCCPREAGGFLLAVPPLLYTRFSGSGGGTLHCLVPGHPGANSTILPDPKNSRLAGFFWHRNMHHFLLGYLILSLGILISLVHSKTDSPDVSALNVMFKSLNTPSQLSGWRANGGDPCDDSWEGIKCSGSSVTEIKLSDYELSGQLGYQLSSLTSVTTFDLSKNNLEGDIPYQLPPNAVHIDLSENKFSGTVPYSISQMTSLEDINLSHNQLNGQLSDMFGKLQKLKSFDVSFNQLSDKLPNSFANLASINTLHLQDNQFTGSINVLADLPLNDLNVENNKFTGWIPNELKDIDNLETGGNSWSSGPAPPPPPGVQHSHPNGEGKESNDVEKSVVNAVIIAVSCLGVLVVLALLIAVFSKRRSPPPSSHFLDEEMISGRKGFTPLQSRELSPESYVGILKDPKEFKSMDSSVAIDMKSLQKSPSMGLKRSVSGRVSFSANEFASRLKGRRSTSVHAVPYSLADLQNATANFASGRLLGEGTIGRVYKAKYPDGKVLAVKKIESPLFQGERPEGFSEIVTNISKLHHPNIAELVGYCSEQGHNMLVYDYFRNGSLHEFLHVSDDFSKPLTWNTRIRIALGAARAVEYLHDSCSPPIVHKNIKSSNILLDLELNPHLSDYGMANFHQRTSQNLGLGYNAPECTTPAAYTLKSDVYSIGVVMLELLTGRMPLDSKRPKSEECLVKWASPKLHDIDALARMVDPALRGLYPLKSLPPFADIIALCVQSDPKLRPPMSEVVQALVRLVQQSTIHMREDLSASRRTEDSD</sequence>
<dbReference type="Proteomes" id="UP000026915">
    <property type="component" value="Chromosome 6"/>
</dbReference>
<name>A0A061GAS6_THECC</name>
<feature type="compositionally biased region" description="Basic and acidic residues" evidence="9">
    <location>
        <begin position="464"/>
        <end position="473"/>
    </location>
</feature>
<dbReference type="Pfam" id="PF08263">
    <property type="entry name" value="LRRNT_2"/>
    <property type="match status" value="1"/>
</dbReference>
<dbReference type="InterPro" id="IPR001245">
    <property type="entry name" value="Ser-Thr/Tyr_kinase_cat_dom"/>
</dbReference>
<reference evidence="12 13" key="1">
    <citation type="journal article" date="2013" name="Genome Biol.">
        <title>The genome sequence of the most widely cultivated cacao type and its use to identify candidate genes regulating pod color.</title>
        <authorList>
            <person name="Motamayor J.C."/>
            <person name="Mockaitis K."/>
            <person name="Schmutz J."/>
            <person name="Haiminen N."/>
            <person name="Iii D.L."/>
            <person name="Cornejo O."/>
            <person name="Findley S.D."/>
            <person name="Zheng P."/>
            <person name="Utro F."/>
            <person name="Royaert S."/>
            <person name="Saski C."/>
            <person name="Jenkins J."/>
            <person name="Podicheti R."/>
            <person name="Zhao M."/>
            <person name="Scheffler B.E."/>
            <person name="Stack J.C."/>
            <person name="Feltus F.A."/>
            <person name="Mustiga G.M."/>
            <person name="Amores F."/>
            <person name="Phillips W."/>
            <person name="Marelli J.P."/>
            <person name="May G.D."/>
            <person name="Shapiro H."/>
            <person name="Ma J."/>
            <person name="Bustamante C.D."/>
            <person name="Schnell R.J."/>
            <person name="Main D."/>
            <person name="Gilbert D."/>
            <person name="Parida L."/>
            <person name="Kuhn D.N."/>
        </authorList>
    </citation>
    <scope>NUCLEOTIDE SEQUENCE [LARGE SCALE GENOMIC DNA]</scope>
    <source>
        <strain evidence="13">cv. Matina 1-6</strain>
    </source>
</reference>
<protein>
    <submittedName>
        <fullName evidence="12">Strubbelig-receptor family 5 isoform 1</fullName>
    </submittedName>
</protein>
<dbReference type="STRING" id="3641.A0A061GAS6"/>
<dbReference type="InterPro" id="IPR001611">
    <property type="entry name" value="Leu-rich_rpt"/>
</dbReference>
<evidence type="ECO:0000313" key="13">
    <source>
        <dbReference type="Proteomes" id="UP000026915"/>
    </source>
</evidence>
<keyword evidence="4" id="KW-0732">Signal</keyword>
<dbReference type="Gene3D" id="1.10.510.10">
    <property type="entry name" value="Transferase(Phosphotransferase) domain 1"/>
    <property type="match status" value="1"/>
</dbReference>
<feature type="region of interest" description="Disordered" evidence="9">
    <location>
        <begin position="440"/>
        <end position="473"/>
    </location>
</feature>
<dbReference type="eggNOG" id="ENOG502QSZ9">
    <property type="taxonomic scope" value="Eukaryota"/>
</dbReference>
<dbReference type="SUPFAM" id="SSF56112">
    <property type="entry name" value="Protein kinase-like (PK-like)"/>
    <property type="match status" value="1"/>
</dbReference>
<feature type="transmembrane region" description="Helical" evidence="10">
    <location>
        <begin position="478"/>
        <end position="502"/>
    </location>
</feature>
<dbReference type="PANTHER" id="PTHR48007">
    <property type="entry name" value="LEUCINE-RICH REPEAT RECEPTOR-LIKE PROTEIN KINASE PXC1"/>
    <property type="match status" value="1"/>
</dbReference>
<feature type="transmembrane region" description="Helical" evidence="10">
    <location>
        <begin position="207"/>
        <end position="226"/>
    </location>
</feature>
<keyword evidence="8" id="KW-0675">Receptor</keyword>
<evidence type="ECO:0000256" key="6">
    <source>
        <dbReference type="ARBA" id="ARBA00022989"/>
    </source>
</evidence>
<dbReference type="PROSITE" id="PS50011">
    <property type="entry name" value="PROTEIN_KINASE_DOM"/>
    <property type="match status" value="1"/>
</dbReference>
<dbReference type="FunFam" id="3.30.200.20:FF:000125">
    <property type="entry name" value="Protein STRUBBELIG-RECEPTOR FAMILY 8"/>
    <property type="match status" value="1"/>
</dbReference>
<evidence type="ECO:0000256" key="10">
    <source>
        <dbReference type="SAM" id="Phobius"/>
    </source>
</evidence>
<evidence type="ECO:0000256" key="9">
    <source>
        <dbReference type="SAM" id="MobiDB-lite"/>
    </source>
</evidence>
<keyword evidence="6 10" id="KW-1133">Transmembrane helix</keyword>
<evidence type="ECO:0000259" key="11">
    <source>
        <dbReference type="PROSITE" id="PS50011"/>
    </source>
</evidence>
<dbReference type="GO" id="GO:0005524">
    <property type="term" value="F:ATP binding"/>
    <property type="evidence" value="ECO:0007669"/>
    <property type="project" value="InterPro"/>
</dbReference>
<evidence type="ECO:0000256" key="8">
    <source>
        <dbReference type="ARBA" id="ARBA00023170"/>
    </source>
</evidence>
<keyword evidence="13" id="KW-1185">Reference proteome</keyword>
<organism evidence="12 13">
    <name type="scientific">Theobroma cacao</name>
    <name type="common">Cacao</name>
    <name type="synonym">Cocoa</name>
    <dbReference type="NCBI Taxonomy" id="3641"/>
    <lineage>
        <taxon>Eukaryota</taxon>
        <taxon>Viridiplantae</taxon>
        <taxon>Streptophyta</taxon>
        <taxon>Embryophyta</taxon>
        <taxon>Tracheophyta</taxon>
        <taxon>Spermatophyta</taxon>
        <taxon>Magnoliopsida</taxon>
        <taxon>eudicotyledons</taxon>
        <taxon>Gunneridae</taxon>
        <taxon>Pentapetalae</taxon>
        <taxon>rosids</taxon>
        <taxon>malvids</taxon>
        <taxon>Malvales</taxon>
        <taxon>Malvaceae</taxon>
        <taxon>Byttnerioideae</taxon>
        <taxon>Theobroma</taxon>
    </lineage>
</organism>
<dbReference type="InterPro" id="IPR000719">
    <property type="entry name" value="Prot_kinase_dom"/>
</dbReference>
<evidence type="ECO:0000256" key="2">
    <source>
        <dbReference type="ARBA" id="ARBA00022614"/>
    </source>
</evidence>
<dbReference type="InterPro" id="IPR011009">
    <property type="entry name" value="Kinase-like_dom_sf"/>
</dbReference>
<gene>
    <name evidence="12" type="ORF">TCM_027671</name>
</gene>
<keyword evidence="3 10" id="KW-0812">Transmembrane</keyword>
<dbReference type="InterPro" id="IPR032675">
    <property type="entry name" value="LRR_dom_sf"/>
</dbReference>
<dbReference type="PANTHER" id="PTHR48007:SF13">
    <property type="entry name" value="PROTEIN STRUBBELIG-RECEPTOR FAMILY 4"/>
    <property type="match status" value="1"/>
</dbReference>
<evidence type="ECO:0000256" key="4">
    <source>
        <dbReference type="ARBA" id="ARBA00022729"/>
    </source>
</evidence>
<dbReference type="Pfam" id="PF00560">
    <property type="entry name" value="LRR_1"/>
    <property type="match status" value="2"/>
</dbReference>
<dbReference type="InParanoid" id="A0A061GAS6"/>
<proteinExistence type="predicted"/>
<dbReference type="GO" id="GO:0004672">
    <property type="term" value="F:protein kinase activity"/>
    <property type="evidence" value="ECO:0000318"/>
    <property type="project" value="GO_Central"/>
</dbReference>
<dbReference type="HOGENOM" id="CLU_000288_92_2_1"/>
<dbReference type="Gene3D" id="3.80.10.10">
    <property type="entry name" value="Ribonuclease Inhibitor"/>
    <property type="match status" value="1"/>
</dbReference>
<evidence type="ECO:0000256" key="5">
    <source>
        <dbReference type="ARBA" id="ARBA00022737"/>
    </source>
</evidence>
<dbReference type="SUPFAM" id="SSF52058">
    <property type="entry name" value="L domain-like"/>
    <property type="match status" value="1"/>
</dbReference>
<dbReference type="Gramene" id="EOY26227">
    <property type="protein sequence ID" value="EOY26227"/>
    <property type="gene ID" value="TCM_027671"/>
</dbReference>
<evidence type="ECO:0000313" key="12">
    <source>
        <dbReference type="EMBL" id="EOY26227.1"/>
    </source>
</evidence>
<dbReference type="FunFam" id="1.10.510.10:FF:000095">
    <property type="entry name" value="protein STRUBBELIG-RECEPTOR FAMILY 8"/>
    <property type="match status" value="1"/>
</dbReference>
<keyword evidence="5" id="KW-0677">Repeat</keyword>
<feature type="domain" description="Protein kinase" evidence="11">
    <location>
        <begin position="615"/>
        <end position="892"/>
    </location>
</feature>
<dbReference type="GO" id="GO:0007165">
    <property type="term" value="P:signal transduction"/>
    <property type="evidence" value="ECO:0000318"/>
    <property type="project" value="GO_Central"/>
</dbReference>
<dbReference type="OMA" id="YFFESAH"/>
<evidence type="ECO:0000256" key="7">
    <source>
        <dbReference type="ARBA" id="ARBA00023136"/>
    </source>
</evidence>
<dbReference type="AlphaFoldDB" id="A0A061GAS6"/>
<dbReference type="FunCoup" id="A0A061GAS6">
    <property type="interactions" value="4"/>
</dbReference>
<evidence type="ECO:0000256" key="3">
    <source>
        <dbReference type="ARBA" id="ARBA00022692"/>
    </source>
</evidence>
<dbReference type="EMBL" id="CM001884">
    <property type="protein sequence ID" value="EOY26227.1"/>
    <property type="molecule type" value="Genomic_DNA"/>
</dbReference>
<dbReference type="Gene3D" id="3.30.200.20">
    <property type="entry name" value="Phosphorylase Kinase, domain 1"/>
    <property type="match status" value="1"/>
</dbReference>
<keyword evidence="7 10" id="KW-0472">Membrane</keyword>
<comment type="subcellular location">
    <subcellularLocation>
        <location evidence="1">Membrane</location>
    </subcellularLocation>
</comment>
<dbReference type="InterPro" id="IPR046959">
    <property type="entry name" value="PRK1-6/SRF4-like"/>
</dbReference>
<evidence type="ECO:0000256" key="1">
    <source>
        <dbReference type="ARBA" id="ARBA00004370"/>
    </source>
</evidence>
<dbReference type="InterPro" id="IPR013210">
    <property type="entry name" value="LRR_N_plant-typ"/>
</dbReference>
<dbReference type="FunFam" id="3.80.10.10:FF:000062">
    <property type="entry name" value="protein STRUBBELIG-RECEPTOR FAMILY 3"/>
    <property type="match status" value="1"/>
</dbReference>
<dbReference type="Pfam" id="PF07714">
    <property type="entry name" value="PK_Tyr_Ser-Thr"/>
    <property type="match status" value="1"/>
</dbReference>